<keyword evidence="3" id="KW-0808">Transferase</keyword>
<dbReference type="SUPFAM" id="SSF56349">
    <property type="entry name" value="DNA breaking-rejoining enzymes"/>
    <property type="match status" value="1"/>
</dbReference>
<dbReference type="GO" id="GO:0016740">
    <property type="term" value="F:transferase activity"/>
    <property type="evidence" value="ECO:0007669"/>
    <property type="project" value="UniProtKB-KW"/>
</dbReference>
<organism evidence="12">
    <name type="scientific">Siphoviridae sp. ctNYt19</name>
    <dbReference type="NCBI Taxonomy" id="2825472"/>
    <lineage>
        <taxon>Viruses</taxon>
        <taxon>Duplodnaviria</taxon>
        <taxon>Heunggongvirae</taxon>
        <taxon>Uroviricota</taxon>
        <taxon>Caudoviricetes</taxon>
    </lineage>
</organism>
<dbReference type="InterPro" id="IPR044068">
    <property type="entry name" value="CB"/>
</dbReference>
<dbReference type="PROSITE" id="PS51900">
    <property type="entry name" value="CB"/>
    <property type="match status" value="1"/>
</dbReference>
<keyword evidence="6 9" id="KW-0238">DNA-binding</keyword>
<dbReference type="Gene3D" id="1.10.150.130">
    <property type="match status" value="1"/>
</dbReference>
<evidence type="ECO:0000256" key="1">
    <source>
        <dbReference type="ARBA" id="ARBA00008857"/>
    </source>
</evidence>
<feature type="domain" description="Core-binding (CB)" evidence="11">
    <location>
        <begin position="58"/>
        <end position="138"/>
    </location>
</feature>
<dbReference type="GO" id="GO:0006310">
    <property type="term" value="P:DNA recombination"/>
    <property type="evidence" value="ECO:0007669"/>
    <property type="project" value="UniProtKB-KW"/>
</dbReference>
<dbReference type="GO" id="GO:0044826">
    <property type="term" value="P:viral genome integration into host DNA"/>
    <property type="evidence" value="ECO:0007669"/>
    <property type="project" value="UniProtKB-KW"/>
</dbReference>
<dbReference type="GO" id="GO:0075713">
    <property type="term" value="P:establishment of integrated proviral latency"/>
    <property type="evidence" value="ECO:0007669"/>
    <property type="project" value="UniProtKB-KW"/>
</dbReference>
<dbReference type="GO" id="GO:0015074">
    <property type="term" value="P:DNA integration"/>
    <property type="evidence" value="ECO:0007669"/>
    <property type="project" value="UniProtKB-KW"/>
</dbReference>
<dbReference type="InterPro" id="IPR010998">
    <property type="entry name" value="Integrase_recombinase_N"/>
</dbReference>
<dbReference type="Pfam" id="PF00589">
    <property type="entry name" value="Phage_integrase"/>
    <property type="match status" value="1"/>
</dbReference>
<dbReference type="GO" id="GO:0003677">
    <property type="term" value="F:DNA binding"/>
    <property type="evidence" value="ECO:0007669"/>
    <property type="project" value="UniProtKB-UniRule"/>
</dbReference>
<keyword evidence="8" id="KW-1179">Viral genome integration</keyword>
<evidence type="ECO:0000256" key="2">
    <source>
        <dbReference type="ARBA" id="ARBA00016082"/>
    </source>
</evidence>
<dbReference type="EMBL" id="BK015669">
    <property type="protein sequence ID" value="DAE19186.1"/>
    <property type="molecule type" value="Genomic_DNA"/>
</dbReference>
<dbReference type="Gene3D" id="1.10.443.10">
    <property type="entry name" value="Intergrase catalytic core"/>
    <property type="match status" value="1"/>
</dbReference>
<evidence type="ECO:0000256" key="6">
    <source>
        <dbReference type="ARBA" id="ARBA00023125"/>
    </source>
</evidence>
<keyword evidence="4" id="KW-0378">Hydrolase</keyword>
<comment type="similarity">
    <text evidence="1">Belongs to the 'phage' integrase family.</text>
</comment>
<evidence type="ECO:0000256" key="8">
    <source>
        <dbReference type="ARBA" id="ARBA00023195"/>
    </source>
</evidence>
<sequence>MSVAKDKSTGLWYYVFKVKNPITDKVSWKKKRGFATKRDALHAEADAQRLTQDTSGELTFREMAEQYMSSIESSDTMCQIKRTHFVQRFSEFYEQPIKKITPLQLDAWRADLSKNDKYAFRTKNTTVQYVRAVFNYANKFYGLPTVDHVLKPLKRPREIQDEQQVWTIEEFNTFLKYVEIEIYKKFFIFLYWTGCRRGEAMALHHDDINISECTANIVKSIKHFSNGELPTKTGKPRKINLTGIVMDAIKPLLETEGVYLFGSEHSLSISGIQREFDRAKKKATTINQKVTIHGLRHSFATNAISNGCNIIAVSKHLGHSKIDITLNTYSHLLEQTDAEMLNIIEKLSKS</sequence>
<dbReference type="InterPro" id="IPR002104">
    <property type="entry name" value="Integrase_catalytic"/>
</dbReference>
<dbReference type="InterPro" id="IPR050090">
    <property type="entry name" value="Tyrosine_recombinase_XerCD"/>
</dbReference>
<evidence type="ECO:0000313" key="12">
    <source>
        <dbReference type="EMBL" id="DAE19186.1"/>
    </source>
</evidence>
<keyword evidence="7" id="KW-0233">DNA recombination</keyword>
<dbReference type="InterPro" id="IPR011010">
    <property type="entry name" value="DNA_brk_join_enz"/>
</dbReference>
<dbReference type="PANTHER" id="PTHR30349">
    <property type="entry name" value="PHAGE INTEGRASE-RELATED"/>
    <property type="match status" value="1"/>
</dbReference>
<evidence type="ECO:0000259" key="10">
    <source>
        <dbReference type="PROSITE" id="PS51898"/>
    </source>
</evidence>
<evidence type="ECO:0000256" key="9">
    <source>
        <dbReference type="PROSITE-ProRule" id="PRU01248"/>
    </source>
</evidence>
<keyword evidence="5" id="KW-0229">DNA integration</keyword>
<evidence type="ECO:0000259" key="11">
    <source>
        <dbReference type="PROSITE" id="PS51900"/>
    </source>
</evidence>
<accession>A0A8S5QJK5</accession>
<name>A0A8S5QJK5_9CAUD</name>
<dbReference type="CDD" id="cd01189">
    <property type="entry name" value="INT_ICEBs1_C_like"/>
    <property type="match status" value="1"/>
</dbReference>
<proteinExistence type="inferred from homology"/>
<dbReference type="InterPro" id="IPR013762">
    <property type="entry name" value="Integrase-like_cat_sf"/>
</dbReference>
<evidence type="ECO:0000256" key="3">
    <source>
        <dbReference type="ARBA" id="ARBA00022679"/>
    </source>
</evidence>
<evidence type="ECO:0000256" key="7">
    <source>
        <dbReference type="ARBA" id="ARBA00023172"/>
    </source>
</evidence>
<dbReference type="PANTHER" id="PTHR30349:SF64">
    <property type="entry name" value="PROPHAGE INTEGRASE INTD-RELATED"/>
    <property type="match status" value="1"/>
</dbReference>
<reference evidence="12" key="1">
    <citation type="journal article" date="2021" name="Proc. Natl. Acad. Sci. U.S.A.">
        <title>A Catalog of Tens of Thousands of Viruses from Human Metagenomes Reveals Hidden Associations with Chronic Diseases.</title>
        <authorList>
            <person name="Tisza M.J."/>
            <person name="Buck C.B."/>
        </authorList>
    </citation>
    <scope>NUCLEOTIDE SEQUENCE</scope>
    <source>
        <strain evidence="12">CtNYt19</strain>
    </source>
</reference>
<evidence type="ECO:0000256" key="5">
    <source>
        <dbReference type="ARBA" id="ARBA00022908"/>
    </source>
</evidence>
<feature type="domain" description="Tyr recombinase" evidence="10">
    <location>
        <begin position="161"/>
        <end position="342"/>
    </location>
</feature>
<keyword evidence="8" id="KW-1160">Virus entry into host cell</keyword>
<evidence type="ECO:0000256" key="4">
    <source>
        <dbReference type="ARBA" id="ARBA00022801"/>
    </source>
</evidence>
<dbReference type="PROSITE" id="PS51898">
    <property type="entry name" value="TYR_RECOMBINASE"/>
    <property type="match status" value="1"/>
</dbReference>
<dbReference type="GO" id="GO:0016787">
    <property type="term" value="F:hydrolase activity"/>
    <property type="evidence" value="ECO:0007669"/>
    <property type="project" value="UniProtKB-KW"/>
</dbReference>
<protein>
    <recommendedName>
        <fullName evidence="2">Integrase</fullName>
    </recommendedName>
</protein>